<feature type="transmembrane region" description="Helical" evidence="1">
    <location>
        <begin position="52"/>
        <end position="74"/>
    </location>
</feature>
<feature type="transmembrane region" description="Helical" evidence="1">
    <location>
        <begin position="86"/>
        <end position="107"/>
    </location>
</feature>
<dbReference type="AlphaFoldDB" id="A0A9W6B4V2"/>
<proteinExistence type="predicted"/>
<dbReference type="EMBL" id="BRPL01000004">
    <property type="protein sequence ID" value="GLB47534.1"/>
    <property type="molecule type" value="Genomic_DNA"/>
</dbReference>
<gene>
    <name evidence="2" type="ORF">WR164_15130</name>
</gene>
<dbReference type="RefSeq" id="WP_286137071.1">
    <property type="nucleotide sequence ID" value="NZ_BRPL01000004.1"/>
</dbReference>
<evidence type="ECO:0000256" key="1">
    <source>
        <dbReference type="SAM" id="Phobius"/>
    </source>
</evidence>
<reference evidence="2" key="2">
    <citation type="journal article" date="2023" name="PLoS ONE">
        <title>Philodulcilactobacillus myokoensis gen. nov., sp. nov., a fructophilic, acidophilic, and agar-phobic lactic acid bacterium isolated from fermented vegetable extracts.</title>
        <authorList>
            <person name="Kouya T."/>
            <person name="Ishiyama Y."/>
            <person name="Ohashi S."/>
            <person name="Kumakubo R."/>
            <person name="Yamazaki T."/>
            <person name="Otaki T."/>
        </authorList>
    </citation>
    <scope>NUCLEOTIDE SEQUENCE</scope>
    <source>
        <strain evidence="2">WR16-4</strain>
    </source>
</reference>
<keyword evidence="1" id="KW-0812">Transmembrane</keyword>
<keyword evidence="1" id="KW-1133">Transmembrane helix</keyword>
<organism evidence="2 3">
    <name type="scientific">Philodulcilactobacillus myokoensis</name>
    <dbReference type="NCBI Taxonomy" id="2929573"/>
    <lineage>
        <taxon>Bacteria</taxon>
        <taxon>Bacillati</taxon>
        <taxon>Bacillota</taxon>
        <taxon>Bacilli</taxon>
        <taxon>Lactobacillales</taxon>
        <taxon>Lactobacillaceae</taxon>
        <taxon>Philodulcilactobacillus</taxon>
    </lineage>
</organism>
<comment type="caution">
    <text evidence="2">The sequence shown here is derived from an EMBL/GenBank/DDBJ whole genome shotgun (WGS) entry which is preliminary data.</text>
</comment>
<accession>A0A9W6B4V2</accession>
<keyword evidence="3" id="KW-1185">Reference proteome</keyword>
<evidence type="ECO:0000313" key="2">
    <source>
        <dbReference type="EMBL" id="GLB47534.1"/>
    </source>
</evidence>
<feature type="transmembrane region" description="Helical" evidence="1">
    <location>
        <begin position="113"/>
        <end position="134"/>
    </location>
</feature>
<sequence length="218" mass="24482">MKNHQNNAMKTRVAGLLLGLLLNAVGNALTISSNTGSAVYTAASVDLFKLTGVNTSIFIFLWGFVNAIINQFLIKKIDVIRFAKGIFFTLFFSYFINIFTNLFNLIGLPNQNWWIRTLFSLIGTFIIGVSISIYQRANLLLHPNDDMTNILRFDYLNGSAIKAQAIDLTLPIVAIVICSILLDHVYAVSIATVTYFLFTGTVIKYTDKWVWPSLIHNF</sequence>
<dbReference type="InterPro" id="IPR038750">
    <property type="entry name" value="YczE/YyaS-like"/>
</dbReference>
<dbReference type="Proteomes" id="UP001144204">
    <property type="component" value="Unassembled WGS sequence"/>
</dbReference>
<feature type="transmembrane region" description="Helical" evidence="1">
    <location>
        <begin position="172"/>
        <end position="198"/>
    </location>
</feature>
<dbReference type="Pfam" id="PF19700">
    <property type="entry name" value="DUF6198"/>
    <property type="match status" value="1"/>
</dbReference>
<protein>
    <submittedName>
        <fullName evidence="2">Membrane protein</fullName>
    </submittedName>
</protein>
<name>A0A9W6B4V2_9LACO</name>
<evidence type="ECO:0000313" key="3">
    <source>
        <dbReference type="Proteomes" id="UP001144204"/>
    </source>
</evidence>
<keyword evidence="1" id="KW-0472">Membrane</keyword>
<reference evidence="2" key="1">
    <citation type="submission" date="2022-07" db="EMBL/GenBank/DDBJ databases">
        <authorList>
            <person name="Kouya T."/>
            <person name="Ishiyama Y."/>
        </authorList>
    </citation>
    <scope>NUCLEOTIDE SEQUENCE</scope>
    <source>
        <strain evidence="2">WR16-4</strain>
    </source>
</reference>